<dbReference type="Proteomes" id="UP000031668">
    <property type="component" value="Unassembled WGS sequence"/>
</dbReference>
<evidence type="ECO:0000313" key="6">
    <source>
        <dbReference type="Proteomes" id="UP000031668"/>
    </source>
</evidence>
<proteinExistence type="inferred from homology"/>
<evidence type="ECO:0000256" key="1">
    <source>
        <dbReference type="ARBA" id="ARBA00004214"/>
    </source>
</evidence>
<accession>A0A0C2N524</accession>
<dbReference type="InterPro" id="IPR054414">
    <property type="entry name" value="Ccdc124/Oxs1_C"/>
</dbReference>
<feature type="domain" description="Coiled-coil" evidence="4">
    <location>
        <begin position="71"/>
        <end position="155"/>
    </location>
</feature>
<dbReference type="GO" id="GO:0030496">
    <property type="term" value="C:midbody"/>
    <property type="evidence" value="ECO:0007669"/>
    <property type="project" value="UniProtKB-SubCell"/>
</dbReference>
<keyword evidence="6" id="KW-1185">Reference proteome</keyword>
<comment type="subcellular location">
    <subcellularLocation>
        <location evidence="1">Midbody</location>
    </subcellularLocation>
</comment>
<dbReference type="InterPro" id="IPR010422">
    <property type="entry name" value="Ccdc124/Oxs1"/>
</dbReference>
<comment type="similarity">
    <text evidence="2">Belongs to the CCDC124 family.</text>
</comment>
<sequence>MEQLTGNGVGTPQRMTRKEIADNLKKHGHVGSTAGVTINIAPKKVNNKQTTDNSLTQSYEEELWMKDIPPNLNRINDDVTHARGVDEAINLLKQVNYDQKGNSVDRNPEKRQRASYNAYVEREMERLQTKQPTLSYSQKQQIISKSWQRAPENPVYRKCVERGDLEKFL</sequence>
<dbReference type="Pfam" id="PF06244">
    <property type="entry name" value="Ccdc124"/>
    <property type="match status" value="1"/>
</dbReference>
<dbReference type="PANTHER" id="PTHR21680">
    <property type="entry name" value="COILED-COIL DOMAIN-CONTAINING PROTEIN 124"/>
    <property type="match status" value="1"/>
</dbReference>
<comment type="caution">
    <text evidence="5">The sequence shown here is derived from an EMBL/GenBank/DDBJ whole genome shotgun (WGS) entry which is preliminary data.</text>
</comment>
<dbReference type="GO" id="GO:0006366">
    <property type="term" value="P:transcription by RNA polymerase II"/>
    <property type="evidence" value="ECO:0007669"/>
    <property type="project" value="TreeGrafter"/>
</dbReference>
<keyword evidence="3" id="KW-0175">Coiled coil</keyword>
<gene>
    <name evidence="5" type="ORF">RF11_14355</name>
</gene>
<dbReference type="OrthoDB" id="76412at2759"/>
<dbReference type="AlphaFoldDB" id="A0A0C2N524"/>
<evidence type="ECO:0000256" key="3">
    <source>
        <dbReference type="ARBA" id="ARBA00023054"/>
    </source>
</evidence>
<name>A0A0C2N524_THEKT</name>
<dbReference type="InterPro" id="IPR036910">
    <property type="entry name" value="HMG_box_dom_sf"/>
</dbReference>
<evidence type="ECO:0000256" key="2">
    <source>
        <dbReference type="ARBA" id="ARBA00008296"/>
    </source>
</evidence>
<protein>
    <submittedName>
        <fullName evidence="5">Coiled-coil domain-containing protein 124</fullName>
    </submittedName>
</protein>
<dbReference type="PANTHER" id="PTHR21680:SF0">
    <property type="entry name" value="COILED-COIL DOMAIN-CONTAINING PROTEIN 124"/>
    <property type="match status" value="1"/>
</dbReference>
<dbReference type="SUPFAM" id="SSF47095">
    <property type="entry name" value="HMG-box"/>
    <property type="match status" value="1"/>
</dbReference>
<organism evidence="5 6">
    <name type="scientific">Thelohanellus kitauei</name>
    <name type="common">Myxosporean</name>
    <dbReference type="NCBI Taxonomy" id="669202"/>
    <lineage>
        <taxon>Eukaryota</taxon>
        <taxon>Metazoa</taxon>
        <taxon>Cnidaria</taxon>
        <taxon>Myxozoa</taxon>
        <taxon>Myxosporea</taxon>
        <taxon>Bivalvulida</taxon>
        <taxon>Platysporina</taxon>
        <taxon>Myxobolidae</taxon>
        <taxon>Thelohanellus</taxon>
    </lineage>
</organism>
<reference evidence="5 6" key="1">
    <citation type="journal article" date="2014" name="Genome Biol. Evol.">
        <title>The genome of the myxosporean Thelohanellus kitauei shows adaptations to nutrient acquisition within its fish host.</title>
        <authorList>
            <person name="Yang Y."/>
            <person name="Xiong J."/>
            <person name="Zhou Z."/>
            <person name="Huo F."/>
            <person name="Miao W."/>
            <person name="Ran C."/>
            <person name="Liu Y."/>
            <person name="Zhang J."/>
            <person name="Feng J."/>
            <person name="Wang M."/>
            <person name="Wang M."/>
            <person name="Wang L."/>
            <person name="Yao B."/>
        </authorList>
    </citation>
    <scope>NUCLEOTIDE SEQUENCE [LARGE SCALE GENOMIC DNA]</scope>
    <source>
        <strain evidence="5">Wuqing</strain>
    </source>
</reference>
<evidence type="ECO:0000313" key="5">
    <source>
        <dbReference type="EMBL" id="KII74726.1"/>
    </source>
</evidence>
<dbReference type="GO" id="GO:0005634">
    <property type="term" value="C:nucleus"/>
    <property type="evidence" value="ECO:0007669"/>
    <property type="project" value="TreeGrafter"/>
</dbReference>
<dbReference type="GO" id="GO:0003713">
    <property type="term" value="F:transcription coactivator activity"/>
    <property type="evidence" value="ECO:0007669"/>
    <property type="project" value="TreeGrafter"/>
</dbReference>
<evidence type="ECO:0000259" key="4">
    <source>
        <dbReference type="Pfam" id="PF06244"/>
    </source>
</evidence>
<dbReference type="EMBL" id="JWZT01000295">
    <property type="protein sequence ID" value="KII74726.1"/>
    <property type="molecule type" value="Genomic_DNA"/>
</dbReference>